<dbReference type="GO" id="GO:0016705">
    <property type="term" value="F:oxidoreductase activity, acting on paired donors, with incorporation or reduction of molecular oxygen"/>
    <property type="evidence" value="ECO:0007669"/>
    <property type="project" value="InterPro"/>
</dbReference>
<dbReference type="Pfam" id="PF00067">
    <property type="entry name" value="p450"/>
    <property type="match status" value="1"/>
</dbReference>
<dbReference type="InterPro" id="IPR050529">
    <property type="entry name" value="CYP450_sterol_14alpha_dmase"/>
</dbReference>
<keyword evidence="7" id="KW-0472">Membrane</keyword>
<accession>A0A194X8I1</accession>
<dbReference type="PRINTS" id="PR00465">
    <property type="entry name" value="EP450IV"/>
</dbReference>
<dbReference type="AlphaFoldDB" id="A0A194X8I1"/>
<sequence>MAIPLLLSTGVNALDVIIAIFGSVLSICAGTYIFTQSRFWLQSRGNAGRFEGREPLTLPYSIPYLAGFPRLLNPHAMYEYALRKAPQNAPVQLSVGPISIYVLFGDKNIKMIFKNSKVLSKDSSSRLIMKSSGMKPEDVRIFSSDRSGIGIAPKTSISEEKRIWKKTHETGVSHLSSGPAVNQLTNGFMATFIKELDKEPQGHSFTVPLWDYVKKAMFVASTTALAGQEIFRVNPDLVKTYWHYDESFLLIALGLPKLIYWQGHARRDRMLESAERWLESAHANFDERDKDSEWEPLFGSAYMRNTLFDIKNVGVSTHGQAASVLSIIWAINSNAIPCTIWILLEALQRPGLIQRLRSEITPTFHKNSNGDLSIDVSKLITECPLLTSVYQECLRTRASTTITRQLDDDMESDGYILKKGKFLMSPSWLPMHGPLWDVPGHPAKDFWPERFVEMPKLAPKDEEGRSKFEMAMKPDNWFPYGGGNMICTGRFFAKQEILAAAALLILKFDFEPKEWIMHGGKKSSRPAAPDEAFAGSGILPPDRDLMVTMRRVG</sequence>
<feature type="binding site" description="axial binding residue" evidence="6">
    <location>
        <position position="487"/>
    </location>
    <ligand>
        <name>heme</name>
        <dbReference type="ChEBI" id="CHEBI:30413"/>
    </ligand>
    <ligandPart>
        <name>Fe</name>
        <dbReference type="ChEBI" id="CHEBI:18248"/>
    </ligandPart>
</feature>
<comment type="cofactor">
    <cofactor evidence="1 6">
        <name>heme</name>
        <dbReference type="ChEBI" id="CHEBI:30413"/>
    </cofactor>
</comment>
<dbReference type="RefSeq" id="XP_018070831.1">
    <property type="nucleotide sequence ID" value="XM_018218476.1"/>
</dbReference>
<comment type="similarity">
    <text evidence="2">Belongs to the cytochrome P450 family.</text>
</comment>
<keyword evidence="5 6" id="KW-0408">Iron</keyword>
<evidence type="ECO:0000313" key="9">
    <source>
        <dbReference type="Proteomes" id="UP000070700"/>
    </source>
</evidence>
<gene>
    <name evidence="8" type="ORF">LY89DRAFT_719190</name>
</gene>
<evidence type="ECO:0000256" key="4">
    <source>
        <dbReference type="ARBA" id="ARBA00022723"/>
    </source>
</evidence>
<dbReference type="OrthoDB" id="3366823at2759"/>
<name>A0A194X8I1_MOLSC</name>
<evidence type="ECO:0000256" key="1">
    <source>
        <dbReference type="ARBA" id="ARBA00001971"/>
    </source>
</evidence>
<feature type="transmembrane region" description="Helical" evidence="7">
    <location>
        <begin position="16"/>
        <end position="34"/>
    </location>
</feature>
<evidence type="ECO:0000256" key="3">
    <source>
        <dbReference type="ARBA" id="ARBA00022617"/>
    </source>
</evidence>
<keyword evidence="7" id="KW-0812">Transmembrane</keyword>
<dbReference type="SUPFAM" id="SSF48264">
    <property type="entry name" value="Cytochrome P450"/>
    <property type="match status" value="1"/>
</dbReference>
<dbReference type="GO" id="GO:0008395">
    <property type="term" value="F:steroid hydroxylase activity"/>
    <property type="evidence" value="ECO:0007669"/>
    <property type="project" value="TreeGrafter"/>
</dbReference>
<keyword evidence="3 6" id="KW-0349">Heme</keyword>
<evidence type="ECO:0000313" key="8">
    <source>
        <dbReference type="EMBL" id="KUJ16476.1"/>
    </source>
</evidence>
<dbReference type="PANTHER" id="PTHR24304:SF2">
    <property type="entry name" value="24-HYDROXYCHOLESTEROL 7-ALPHA-HYDROXYLASE"/>
    <property type="match status" value="1"/>
</dbReference>
<dbReference type="KEGG" id="psco:LY89DRAFT_719190"/>
<keyword evidence="4 6" id="KW-0479">Metal-binding</keyword>
<dbReference type="EMBL" id="KQ947416">
    <property type="protein sequence ID" value="KUJ16476.1"/>
    <property type="molecule type" value="Genomic_DNA"/>
</dbReference>
<dbReference type="PANTHER" id="PTHR24304">
    <property type="entry name" value="CYTOCHROME P450 FAMILY 7"/>
    <property type="match status" value="1"/>
</dbReference>
<proteinExistence type="inferred from homology"/>
<dbReference type="Proteomes" id="UP000070700">
    <property type="component" value="Unassembled WGS sequence"/>
</dbReference>
<protein>
    <submittedName>
        <fullName evidence="8">Cytochrome P450</fullName>
    </submittedName>
</protein>
<dbReference type="GO" id="GO:0005506">
    <property type="term" value="F:iron ion binding"/>
    <property type="evidence" value="ECO:0007669"/>
    <property type="project" value="InterPro"/>
</dbReference>
<dbReference type="GO" id="GO:0020037">
    <property type="term" value="F:heme binding"/>
    <property type="evidence" value="ECO:0007669"/>
    <property type="project" value="InterPro"/>
</dbReference>
<dbReference type="InterPro" id="IPR001128">
    <property type="entry name" value="Cyt_P450"/>
</dbReference>
<dbReference type="InterPro" id="IPR036396">
    <property type="entry name" value="Cyt_P450_sf"/>
</dbReference>
<organism evidence="8 9">
    <name type="scientific">Mollisia scopiformis</name>
    <name type="common">Conifer needle endophyte fungus</name>
    <name type="synonym">Phialocephala scopiformis</name>
    <dbReference type="NCBI Taxonomy" id="149040"/>
    <lineage>
        <taxon>Eukaryota</taxon>
        <taxon>Fungi</taxon>
        <taxon>Dikarya</taxon>
        <taxon>Ascomycota</taxon>
        <taxon>Pezizomycotina</taxon>
        <taxon>Leotiomycetes</taxon>
        <taxon>Helotiales</taxon>
        <taxon>Mollisiaceae</taxon>
        <taxon>Mollisia</taxon>
    </lineage>
</organism>
<dbReference type="InterPro" id="IPR002403">
    <property type="entry name" value="Cyt_P450_E_grp-IV"/>
</dbReference>
<keyword evidence="9" id="KW-1185">Reference proteome</keyword>
<evidence type="ECO:0000256" key="5">
    <source>
        <dbReference type="ARBA" id="ARBA00023004"/>
    </source>
</evidence>
<dbReference type="CDD" id="cd11040">
    <property type="entry name" value="CYP7_CYP8-like"/>
    <property type="match status" value="1"/>
</dbReference>
<dbReference type="InParanoid" id="A0A194X8I1"/>
<dbReference type="GeneID" id="28828202"/>
<dbReference type="STRING" id="149040.A0A194X8I1"/>
<dbReference type="Gene3D" id="1.10.630.10">
    <property type="entry name" value="Cytochrome P450"/>
    <property type="match status" value="1"/>
</dbReference>
<reference evidence="8 9" key="1">
    <citation type="submission" date="2015-10" db="EMBL/GenBank/DDBJ databases">
        <title>Full genome of DAOMC 229536 Phialocephala scopiformis, a fungal endophyte of spruce producing the potent anti-insectan compound rugulosin.</title>
        <authorList>
            <consortium name="DOE Joint Genome Institute"/>
            <person name="Walker A.K."/>
            <person name="Frasz S.L."/>
            <person name="Seifert K.A."/>
            <person name="Miller J.D."/>
            <person name="Mondo S.J."/>
            <person name="Labutti K."/>
            <person name="Lipzen A."/>
            <person name="Dockter R."/>
            <person name="Kennedy M."/>
            <person name="Grigoriev I.V."/>
            <person name="Spatafora J.W."/>
        </authorList>
    </citation>
    <scope>NUCLEOTIDE SEQUENCE [LARGE SCALE GENOMIC DNA]</scope>
    <source>
        <strain evidence="8 9">CBS 120377</strain>
    </source>
</reference>
<evidence type="ECO:0000256" key="6">
    <source>
        <dbReference type="PIRSR" id="PIRSR602403-1"/>
    </source>
</evidence>
<evidence type="ECO:0000256" key="7">
    <source>
        <dbReference type="SAM" id="Phobius"/>
    </source>
</evidence>
<keyword evidence="7" id="KW-1133">Transmembrane helix</keyword>
<evidence type="ECO:0000256" key="2">
    <source>
        <dbReference type="ARBA" id="ARBA00010617"/>
    </source>
</evidence>